<dbReference type="InterPro" id="IPR036388">
    <property type="entry name" value="WH-like_DNA-bd_sf"/>
</dbReference>
<dbReference type="PRINTS" id="PR00778">
    <property type="entry name" value="HTHARSR"/>
</dbReference>
<keyword evidence="2" id="KW-0238">DNA-binding</keyword>
<evidence type="ECO:0000313" key="5">
    <source>
        <dbReference type="EMBL" id="PNG27964.1"/>
    </source>
</evidence>
<dbReference type="SMART" id="SM00418">
    <property type="entry name" value="HTH_ARSR"/>
    <property type="match status" value="1"/>
</dbReference>
<dbReference type="RefSeq" id="WP_102842271.1">
    <property type="nucleotide sequence ID" value="NZ_PDZR01000001.1"/>
</dbReference>
<dbReference type="PROSITE" id="PS50987">
    <property type="entry name" value="HTH_ARSR_2"/>
    <property type="match status" value="1"/>
</dbReference>
<keyword evidence="1" id="KW-0805">Transcription regulation</keyword>
<dbReference type="GO" id="GO:0003677">
    <property type="term" value="F:DNA binding"/>
    <property type="evidence" value="ECO:0007669"/>
    <property type="project" value="UniProtKB-KW"/>
</dbReference>
<dbReference type="Proteomes" id="UP000236286">
    <property type="component" value="Unassembled WGS sequence"/>
</dbReference>
<dbReference type="AlphaFoldDB" id="A0A2J7TMH1"/>
<reference evidence="5 6" key="1">
    <citation type="submission" date="2017-10" db="EMBL/GenBank/DDBJ databases">
        <title>Genome announcement of Methylocella silvestris TVC from permafrost.</title>
        <authorList>
            <person name="Wang J."/>
            <person name="Geng K."/>
            <person name="Ul-Haque F."/>
            <person name="Crombie A.T."/>
            <person name="Street L.E."/>
            <person name="Wookey P.A."/>
            <person name="Murrell J.C."/>
            <person name="Pratscher J."/>
        </authorList>
    </citation>
    <scope>NUCLEOTIDE SEQUENCE [LARGE SCALE GENOMIC DNA]</scope>
    <source>
        <strain evidence="5 6">TVC</strain>
    </source>
</reference>
<dbReference type="InterPro" id="IPR036390">
    <property type="entry name" value="WH_DNA-bd_sf"/>
</dbReference>
<protein>
    <submittedName>
        <fullName evidence="5">Transcriptional regulator</fullName>
    </submittedName>
</protein>
<dbReference type="PANTHER" id="PTHR33154">
    <property type="entry name" value="TRANSCRIPTIONAL REGULATOR, ARSR FAMILY"/>
    <property type="match status" value="1"/>
</dbReference>
<feature type="domain" description="HTH arsR-type" evidence="4">
    <location>
        <begin position="6"/>
        <end position="102"/>
    </location>
</feature>
<keyword evidence="3" id="KW-0804">Transcription</keyword>
<evidence type="ECO:0000313" key="6">
    <source>
        <dbReference type="Proteomes" id="UP000236286"/>
    </source>
</evidence>
<dbReference type="InterPro" id="IPR011991">
    <property type="entry name" value="ArsR-like_HTH"/>
</dbReference>
<dbReference type="InterPro" id="IPR051081">
    <property type="entry name" value="HTH_MetalResp_TranReg"/>
</dbReference>
<dbReference type="GO" id="GO:0003700">
    <property type="term" value="F:DNA-binding transcription factor activity"/>
    <property type="evidence" value="ECO:0007669"/>
    <property type="project" value="InterPro"/>
</dbReference>
<comment type="caution">
    <text evidence="5">The sequence shown here is derived from an EMBL/GenBank/DDBJ whole genome shotgun (WGS) entry which is preliminary data.</text>
</comment>
<sequence length="113" mass="12251">MSRHGGRQLSGDQVLLIAKALSDKTRYEILKRLGAQKDALACVSVRDCMRVNPATLSHHMKELELAGLVGVTREGKFASYTLRRDALDAFIAQLQDDLAGCGETHRSAAEIGG</sequence>
<organism evidence="5 6">
    <name type="scientific">Methylocella silvestris</name>
    <dbReference type="NCBI Taxonomy" id="199596"/>
    <lineage>
        <taxon>Bacteria</taxon>
        <taxon>Pseudomonadati</taxon>
        <taxon>Pseudomonadota</taxon>
        <taxon>Alphaproteobacteria</taxon>
        <taxon>Hyphomicrobiales</taxon>
        <taxon>Beijerinckiaceae</taxon>
        <taxon>Methylocella</taxon>
    </lineage>
</organism>
<dbReference type="InterPro" id="IPR001845">
    <property type="entry name" value="HTH_ArsR_DNA-bd_dom"/>
</dbReference>
<evidence type="ECO:0000259" key="4">
    <source>
        <dbReference type="PROSITE" id="PS50987"/>
    </source>
</evidence>
<dbReference type="PANTHER" id="PTHR33154:SF33">
    <property type="entry name" value="TRANSCRIPTIONAL REPRESSOR SDPR"/>
    <property type="match status" value="1"/>
</dbReference>
<evidence type="ECO:0000256" key="2">
    <source>
        <dbReference type="ARBA" id="ARBA00023125"/>
    </source>
</evidence>
<dbReference type="Pfam" id="PF12840">
    <property type="entry name" value="HTH_20"/>
    <property type="match status" value="1"/>
</dbReference>
<dbReference type="OrthoDB" id="7192471at2"/>
<proteinExistence type="predicted"/>
<name>A0A2J7TMH1_METSI</name>
<evidence type="ECO:0000256" key="3">
    <source>
        <dbReference type="ARBA" id="ARBA00023163"/>
    </source>
</evidence>
<dbReference type="SUPFAM" id="SSF46785">
    <property type="entry name" value="Winged helix' DNA-binding domain"/>
    <property type="match status" value="1"/>
</dbReference>
<gene>
    <name evidence="5" type="ORF">CR492_03505</name>
</gene>
<dbReference type="CDD" id="cd00090">
    <property type="entry name" value="HTH_ARSR"/>
    <property type="match status" value="1"/>
</dbReference>
<accession>A0A2J7TMH1</accession>
<dbReference type="Gene3D" id="1.10.10.10">
    <property type="entry name" value="Winged helix-like DNA-binding domain superfamily/Winged helix DNA-binding domain"/>
    <property type="match status" value="1"/>
</dbReference>
<evidence type="ECO:0000256" key="1">
    <source>
        <dbReference type="ARBA" id="ARBA00023015"/>
    </source>
</evidence>
<dbReference type="EMBL" id="PDZR01000001">
    <property type="protein sequence ID" value="PNG27964.1"/>
    <property type="molecule type" value="Genomic_DNA"/>
</dbReference>